<reference evidence="1" key="1">
    <citation type="submission" date="2017-07" db="EMBL/GenBank/DDBJ databases">
        <title>The cable genome - Insights into the physiology and evolution of filamentous bacteria capable of sulfide oxidation via long distance electron transfer.</title>
        <authorList>
            <person name="Thorup C."/>
            <person name="Bjerg J.T."/>
            <person name="Schreiber L."/>
            <person name="Nielsen L.P."/>
            <person name="Kjeldsen K.U."/>
            <person name="Boesen T."/>
            <person name="Boggild A."/>
            <person name="Meysman F."/>
            <person name="Geelhoed J."/>
            <person name="Schramm A."/>
        </authorList>
    </citation>
    <scope>NUCLEOTIDE SEQUENCE [LARGE SCALE GENOMIC DNA]</scope>
    <source>
        <strain evidence="1">GS</strain>
    </source>
</reference>
<gene>
    <name evidence="1" type="ORF">CDV28_12039</name>
</gene>
<sequence>MAIVYDVKLTLEQNKPSKAIKVTVSYKLKLSKLEELTKGLLFKEDISLWGSDAPHDEQCSPNEEWCPPYEDGIDDKLYNFSTKIIHVPPYTFERSVILGEDVLDEDSLHLVPVDEIYALVCVTPVISKGSCSKSNIVKAEIGQ</sequence>
<dbReference type="EMBL" id="NQJD01000020">
    <property type="protein sequence ID" value="TAA74683.1"/>
    <property type="molecule type" value="Genomic_DNA"/>
</dbReference>
<proteinExistence type="predicted"/>
<protein>
    <submittedName>
        <fullName evidence="1">Uncharacterized protein</fullName>
    </submittedName>
</protein>
<dbReference type="AlphaFoldDB" id="A0A521G0Y2"/>
<accession>A0A521G0Y2</accession>
<evidence type="ECO:0000313" key="2">
    <source>
        <dbReference type="Proteomes" id="UP000316238"/>
    </source>
</evidence>
<evidence type="ECO:0000313" key="1">
    <source>
        <dbReference type="EMBL" id="TAA74683.1"/>
    </source>
</evidence>
<organism evidence="1 2">
    <name type="scientific">Candidatus Electronema aureum</name>
    <dbReference type="NCBI Taxonomy" id="2005002"/>
    <lineage>
        <taxon>Bacteria</taxon>
        <taxon>Pseudomonadati</taxon>
        <taxon>Thermodesulfobacteriota</taxon>
        <taxon>Desulfobulbia</taxon>
        <taxon>Desulfobulbales</taxon>
        <taxon>Desulfobulbaceae</taxon>
        <taxon>Candidatus Electronema</taxon>
    </lineage>
</organism>
<name>A0A521G0Y2_9BACT</name>
<dbReference type="Proteomes" id="UP000316238">
    <property type="component" value="Unassembled WGS sequence"/>
</dbReference>
<comment type="caution">
    <text evidence="1">The sequence shown here is derived from an EMBL/GenBank/DDBJ whole genome shotgun (WGS) entry which is preliminary data.</text>
</comment>
<keyword evidence="2" id="KW-1185">Reference proteome</keyword>